<keyword evidence="1" id="KW-0175">Coiled coil</keyword>
<accession>A0A1T4NPM1</accession>
<dbReference type="RefSeq" id="WP_143311328.1">
    <property type="nucleotide sequence ID" value="NZ_FUWX01000011.1"/>
</dbReference>
<dbReference type="STRING" id="180163.SAMN02745174_01613"/>
<gene>
    <name evidence="2" type="ORF">SAMN02745174_01613</name>
</gene>
<sequence length="282" mass="30024">MFNKDLKETAIRRVKRAAREYEAEFENVNNKSIELFQLKNLSKDEVIIPVENFISKLANSPREFEKSIEELTYEFKNFKGEIRRLEIEAQNTEFQAGGSSMVGVAAGIGTAALLPTGAMAVATTFGVASTGTAISALSGAAATNAALAWLGGGALVAGGGGMAAGSALLTLAGPIGWGIAGAGLIGSGLFASSKNKKIAEEANEQRYEIEVGIRKLKLNVEKIDGLIKLITDHSRGVKQILRTLEISAPINYKDYSMEEKQLLASLINHVQGLGKLINKKVA</sequence>
<name>A0A1T4NPM1_9FUSO</name>
<reference evidence="2 3" key="1">
    <citation type="submission" date="2017-02" db="EMBL/GenBank/DDBJ databases">
        <authorList>
            <person name="Peterson S.W."/>
        </authorList>
    </citation>
    <scope>NUCLEOTIDE SEQUENCE [LARGE SCALE GENOMIC DNA]</scope>
    <source>
        <strain evidence="2 3">ATCC 700028</strain>
    </source>
</reference>
<keyword evidence="3" id="KW-1185">Reference proteome</keyword>
<evidence type="ECO:0000313" key="3">
    <source>
        <dbReference type="Proteomes" id="UP000191153"/>
    </source>
</evidence>
<dbReference type="Proteomes" id="UP000191153">
    <property type="component" value="Unassembled WGS sequence"/>
</dbReference>
<dbReference type="EMBL" id="FUWX01000011">
    <property type="protein sequence ID" value="SJZ81006.1"/>
    <property type="molecule type" value="Genomic_DNA"/>
</dbReference>
<evidence type="ECO:0000256" key="1">
    <source>
        <dbReference type="SAM" id="Coils"/>
    </source>
</evidence>
<feature type="coiled-coil region" evidence="1">
    <location>
        <begin position="4"/>
        <end position="31"/>
    </location>
</feature>
<organism evidence="2 3">
    <name type="scientific">Cetobacterium ceti</name>
    <dbReference type="NCBI Taxonomy" id="180163"/>
    <lineage>
        <taxon>Bacteria</taxon>
        <taxon>Fusobacteriati</taxon>
        <taxon>Fusobacteriota</taxon>
        <taxon>Fusobacteriia</taxon>
        <taxon>Fusobacteriales</taxon>
        <taxon>Fusobacteriaceae</taxon>
        <taxon>Cetobacterium</taxon>
    </lineage>
</organism>
<protein>
    <submittedName>
        <fullName evidence="2">Uncharacterized protein</fullName>
    </submittedName>
</protein>
<dbReference type="OrthoDB" id="517761at2"/>
<evidence type="ECO:0000313" key="2">
    <source>
        <dbReference type="EMBL" id="SJZ81006.1"/>
    </source>
</evidence>
<dbReference type="AlphaFoldDB" id="A0A1T4NPM1"/>
<proteinExistence type="predicted"/>
<feature type="coiled-coil region" evidence="1">
    <location>
        <begin position="68"/>
        <end position="95"/>
    </location>
</feature>